<dbReference type="Proteomes" id="UP001177080">
    <property type="component" value="Unassembled WGS sequence"/>
</dbReference>
<evidence type="ECO:0000313" key="3">
    <source>
        <dbReference type="EMBL" id="MDO6120042.1"/>
    </source>
</evidence>
<evidence type="ECO:0000256" key="1">
    <source>
        <dbReference type="ARBA" id="ARBA00022842"/>
    </source>
</evidence>
<dbReference type="EMBL" id="WHSC02000001">
    <property type="protein sequence ID" value="MDO6120042.1"/>
    <property type="molecule type" value="Genomic_DNA"/>
</dbReference>
<dbReference type="InterPro" id="IPR036425">
    <property type="entry name" value="MoaB/Mog-like_dom_sf"/>
</dbReference>
<dbReference type="CDD" id="cd04182">
    <property type="entry name" value="GT_2_like_f"/>
    <property type="match status" value="1"/>
</dbReference>
<comment type="caution">
    <text evidence="3">The sequence shown here is derived from an EMBL/GenBank/DDBJ whole genome shotgun (WGS) entry which is preliminary data.</text>
</comment>
<dbReference type="PANTHER" id="PTHR43777:SF1">
    <property type="entry name" value="MOLYBDENUM COFACTOR CYTIDYLYLTRANSFERASE"/>
    <property type="match status" value="1"/>
</dbReference>
<dbReference type="PANTHER" id="PTHR43777">
    <property type="entry name" value="MOLYBDENUM COFACTOR CYTIDYLYLTRANSFERASE"/>
    <property type="match status" value="1"/>
</dbReference>
<dbReference type="RefSeq" id="WP_244759058.1">
    <property type="nucleotide sequence ID" value="NZ_JALJCJ010000001.1"/>
</dbReference>
<reference evidence="3" key="1">
    <citation type="submission" date="2022-04" db="EMBL/GenBank/DDBJ databases">
        <title>Shinella lacus sp. nov., a novel member of the genus Shinella from water.</title>
        <authorList>
            <person name="Deng Y."/>
        </authorList>
    </citation>
    <scope>NUCLEOTIDE SEQUENCE</scope>
    <source>
        <strain evidence="3">JCM 31239</strain>
    </source>
</reference>
<sequence>MIFGEVPVHDAVGARLAHGVRTRGLSLHKGHVVTAEDRAALIGEAVATVIVVRLEAGDIGEDEAASLIAQAIPPDHLTFTPSATGRINLHAATNGLFVADRAAIDRFNRVDPAITIATLPDHASVAAGDMVATIKIIPLAVPLDLVRKAAAVMASSQALEVKPFVAHRVGLVATELPTLKISVMDKTRRLVEQRLHASGSRLTSERRVPHRAQELAAVIAETVKENDIVLVFGASAVTDVSDVIPAAIRAAGGVVEHVGMPVDPGNLLVLGRVGNVPVIGAPGCARSPRENGFDWVLARICAGENPGPEEITGMGVGGLLKEIPNRPQPRDLRASERPLSVAALVLAAGRASRMNGSHKLLAAFDGQALVRRSVEAALAASPARVLVVTGHRADEIEAELAGLEVDVIRNPDHVQGMSTSLRAGVCALGSGCDGVAVMLADMPHVTGADVRRLLDAFAASGGQAVVRAVSGGKRGNPVILPRTTFSAILQLEGDVGARHIVESAGLDIVDVEIGAAAHVDVDTPEAVLAAGGVLKG</sequence>
<dbReference type="SMART" id="SM00852">
    <property type="entry name" value="MoCF_biosynth"/>
    <property type="match status" value="1"/>
</dbReference>
<dbReference type="SUPFAM" id="SSF53448">
    <property type="entry name" value="Nucleotide-diphospho-sugar transferases"/>
    <property type="match status" value="1"/>
</dbReference>
<dbReference type="Pfam" id="PF12804">
    <property type="entry name" value="NTP_transf_3"/>
    <property type="match status" value="1"/>
</dbReference>
<evidence type="ECO:0000259" key="2">
    <source>
        <dbReference type="SMART" id="SM00852"/>
    </source>
</evidence>
<accession>A0ABT8X8I6</accession>
<keyword evidence="4" id="KW-1185">Reference proteome</keyword>
<dbReference type="PIRSF" id="PIRSF036626">
    <property type="entry name" value="MPTBd_MobAlike"/>
    <property type="match status" value="1"/>
</dbReference>
<feature type="domain" description="MoaB/Mog" evidence="2">
    <location>
        <begin position="170"/>
        <end position="302"/>
    </location>
</feature>
<name>A0ABT8X8I6_9HYPH</name>
<dbReference type="Pfam" id="PF00994">
    <property type="entry name" value="MoCF_biosynth"/>
    <property type="match status" value="1"/>
</dbReference>
<evidence type="ECO:0000313" key="4">
    <source>
        <dbReference type="Proteomes" id="UP001177080"/>
    </source>
</evidence>
<protein>
    <submittedName>
        <fullName evidence="3">Molybdopterin-binding/glycosyltransferase family 2 protein</fullName>
    </submittedName>
</protein>
<dbReference type="CDD" id="cd03522">
    <property type="entry name" value="MoeA_like"/>
    <property type="match status" value="1"/>
</dbReference>
<dbReference type="InterPro" id="IPR029044">
    <property type="entry name" value="Nucleotide-diphossugar_trans"/>
</dbReference>
<dbReference type="SUPFAM" id="SSF53218">
    <property type="entry name" value="Molybdenum cofactor biosynthesis proteins"/>
    <property type="match status" value="1"/>
</dbReference>
<dbReference type="Gene3D" id="3.90.550.10">
    <property type="entry name" value="Spore Coat Polysaccharide Biosynthesis Protein SpsA, Chain A"/>
    <property type="match status" value="1"/>
</dbReference>
<organism evidence="3 4">
    <name type="scientific">Shinella curvata</name>
    <dbReference type="NCBI Taxonomy" id="1817964"/>
    <lineage>
        <taxon>Bacteria</taxon>
        <taxon>Pseudomonadati</taxon>
        <taxon>Pseudomonadota</taxon>
        <taxon>Alphaproteobacteria</taxon>
        <taxon>Hyphomicrobiales</taxon>
        <taxon>Rhizobiaceae</taxon>
        <taxon>Shinella</taxon>
    </lineage>
</organism>
<gene>
    <name evidence="3" type="ORF">GB928_002460</name>
</gene>
<proteinExistence type="predicted"/>
<keyword evidence="1" id="KW-0460">Magnesium</keyword>
<dbReference type="InterPro" id="IPR025877">
    <property type="entry name" value="MobA-like_NTP_Trfase"/>
</dbReference>
<dbReference type="InterPro" id="IPR012184">
    <property type="entry name" value="Bifunc_Mopterin-bd"/>
</dbReference>
<dbReference type="InterPro" id="IPR001453">
    <property type="entry name" value="MoaB/Mog_dom"/>
</dbReference>
<dbReference type="Gene3D" id="3.40.980.10">
    <property type="entry name" value="MoaB/Mog-like domain"/>
    <property type="match status" value="1"/>
</dbReference>